<dbReference type="PANTHER" id="PTHR37932">
    <property type="entry name" value="SMALL LYSINE-RICH PROTEIN 1"/>
    <property type="match status" value="1"/>
</dbReference>
<dbReference type="OrthoDB" id="5989977at2759"/>
<reference evidence="2 3" key="1">
    <citation type="submission" date="2019-04" db="EMBL/GenBank/DDBJ databases">
        <title>Draft genome of the big-headed turtle Platysternon megacephalum.</title>
        <authorList>
            <person name="Gong S."/>
        </authorList>
    </citation>
    <scope>NUCLEOTIDE SEQUENCE [LARGE SCALE GENOMIC DNA]</scope>
    <source>
        <strain evidence="2">DO16091913</strain>
        <tissue evidence="2">Muscle</tissue>
    </source>
</reference>
<keyword evidence="3" id="KW-1185">Reference proteome</keyword>
<dbReference type="STRING" id="55544.A0A4D9DPS5"/>
<evidence type="ECO:0000256" key="1">
    <source>
        <dbReference type="SAM" id="MobiDB-lite"/>
    </source>
</evidence>
<gene>
    <name evidence="2" type="ORF">DR999_PMT18294</name>
</gene>
<dbReference type="InterPro" id="IPR037760">
    <property type="entry name" value="SMKR1"/>
</dbReference>
<reference evidence="2 3" key="2">
    <citation type="submission" date="2019-04" db="EMBL/GenBank/DDBJ databases">
        <title>The genome sequence of big-headed turtle.</title>
        <authorList>
            <person name="Gong S."/>
        </authorList>
    </citation>
    <scope>NUCLEOTIDE SEQUENCE [LARGE SCALE GENOMIC DNA]</scope>
    <source>
        <strain evidence="2">DO16091913</strain>
        <tissue evidence="2">Muscle</tissue>
    </source>
</reference>
<sequence>MKHRYQLGKTKTKTLGKTLISMDNGVGTVNNTPNTVGSFNLDYITNSVGKGGKAKRSKSKGSRKKTKKPVSEVDILSPAAMLNAYYISHNAAACLEFRGFNWPDSPKKKGKKGK</sequence>
<feature type="region of interest" description="Disordered" evidence="1">
    <location>
        <begin position="45"/>
        <end position="71"/>
    </location>
</feature>
<dbReference type="Proteomes" id="UP000297703">
    <property type="component" value="Unassembled WGS sequence"/>
</dbReference>
<evidence type="ECO:0000313" key="2">
    <source>
        <dbReference type="EMBL" id="TFJ99645.1"/>
    </source>
</evidence>
<protein>
    <submittedName>
        <fullName evidence="2">Retinol dehydrogenase 12-like</fullName>
    </submittedName>
</protein>
<name>A0A4D9DPS5_9SAUR</name>
<organism evidence="2 3">
    <name type="scientific">Platysternon megacephalum</name>
    <name type="common">big-headed turtle</name>
    <dbReference type="NCBI Taxonomy" id="55544"/>
    <lineage>
        <taxon>Eukaryota</taxon>
        <taxon>Metazoa</taxon>
        <taxon>Chordata</taxon>
        <taxon>Craniata</taxon>
        <taxon>Vertebrata</taxon>
        <taxon>Euteleostomi</taxon>
        <taxon>Archelosauria</taxon>
        <taxon>Testudinata</taxon>
        <taxon>Testudines</taxon>
        <taxon>Cryptodira</taxon>
        <taxon>Durocryptodira</taxon>
        <taxon>Testudinoidea</taxon>
        <taxon>Platysternidae</taxon>
        <taxon>Platysternon</taxon>
    </lineage>
</organism>
<proteinExistence type="predicted"/>
<accession>A0A4D9DPS5</accession>
<dbReference type="AlphaFoldDB" id="A0A4D9DPS5"/>
<evidence type="ECO:0000313" key="3">
    <source>
        <dbReference type="Proteomes" id="UP000297703"/>
    </source>
</evidence>
<comment type="caution">
    <text evidence="2">The sequence shown here is derived from an EMBL/GenBank/DDBJ whole genome shotgun (WGS) entry which is preliminary data.</text>
</comment>
<dbReference type="EMBL" id="QXTE01000314">
    <property type="protein sequence ID" value="TFJ99645.1"/>
    <property type="molecule type" value="Genomic_DNA"/>
</dbReference>
<dbReference type="PANTHER" id="PTHR37932:SF1">
    <property type="entry name" value="SMALL LYSINE-RICH PROTEIN 1"/>
    <property type="match status" value="1"/>
</dbReference>
<feature type="compositionally biased region" description="Basic residues" evidence="1">
    <location>
        <begin position="52"/>
        <end position="68"/>
    </location>
</feature>